<feature type="transmembrane region" description="Helical" evidence="1">
    <location>
        <begin position="80"/>
        <end position="96"/>
    </location>
</feature>
<evidence type="ECO:0000256" key="1">
    <source>
        <dbReference type="SAM" id="Phobius"/>
    </source>
</evidence>
<keyword evidence="1" id="KW-0472">Membrane</keyword>
<dbReference type="RefSeq" id="WP_195803274.1">
    <property type="nucleotide sequence ID" value="NZ_CP061379.1"/>
</dbReference>
<dbReference type="Proteomes" id="UP000594621">
    <property type="component" value="Chromosome"/>
</dbReference>
<evidence type="ECO:0000313" key="3">
    <source>
        <dbReference type="Proteomes" id="UP000594621"/>
    </source>
</evidence>
<protein>
    <submittedName>
        <fullName evidence="2">Uncharacterized protein</fullName>
    </submittedName>
</protein>
<name>A0A7S9D9L7_9BRAD</name>
<evidence type="ECO:0000313" key="2">
    <source>
        <dbReference type="EMBL" id="QPF93767.1"/>
    </source>
</evidence>
<feature type="transmembrane region" description="Helical" evidence="1">
    <location>
        <begin position="50"/>
        <end position="73"/>
    </location>
</feature>
<reference evidence="2 3" key="1">
    <citation type="submission" date="2020-09" db="EMBL/GenBank/DDBJ databases">
        <title>Complete genomes of bradyrhizobia occurring on native shrubby legumes in Australia.</title>
        <authorList>
            <person name="Lafay B."/>
        </authorList>
    </citation>
    <scope>NUCLEOTIDE SEQUENCE [LARGE SCALE GENOMIC DNA]</scope>
    <source>
        <strain evidence="2 3">BDV5040</strain>
    </source>
</reference>
<sequence>MSSDQEQSAPATSGGEMFRRPPWLTCAFAAVTLASLAGQEFLTYLQPEAAGWLLWLGVACIAITVVWLIICAFIRKPRSAPVLLATLLVFFVPYLFERENAPWLTSQGFRLQASPLEQYLKGCRLVEFNEAGGTQAMGFCERREFGYSLNTQFDSVFYDSTGGIQKPERRTPEWTQAWHDLETADIGLIRTCGGALRLVDHFYRVCTAYGM</sequence>
<dbReference type="KEGG" id="bcou:IC761_11095"/>
<accession>A0A7S9D9L7</accession>
<proteinExistence type="predicted"/>
<dbReference type="AlphaFoldDB" id="A0A7S9D9L7"/>
<gene>
    <name evidence="2" type="ORF">IC761_11095</name>
</gene>
<dbReference type="EMBL" id="CP061379">
    <property type="protein sequence ID" value="QPF93767.1"/>
    <property type="molecule type" value="Genomic_DNA"/>
</dbReference>
<keyword evidence="1" id="KW-0812">Transmembrane</keyword>
<organism evidence="2 3">
    <name type="scientific">Bradyrhizobium commune</name>
    <dbReference type="NCBI Taxonomy" id="83627"/>
    <lineage>
        <taxon>Bacteria</taxon>
        <taxon>Pseudomonadati</taxon>
        <taxon>Pseudomonadota</taxon>
        <taxon>Alphaproteobacteria</taxon>
        <taxon>Hyphomicrobiales</taxon>
        <taxon>Nitrobacteraceae</taxon>
        <taxon>Bradyrhizobium</taxon>
    </lineage>
</organism>
<keyword evidence="3" id="KW-1185">Reference proteome</keyword>
<feature type="transmembrane region" description="Helical" evidence="1">
    <location>
        <begin position="21"/>
        <end position="38"/>
    </location>
</feature>
<keyword evidence="1" id="KW-1133">Transmembrane helix</keyword>